<keyword evidence="2" id="KW-0563">Paired box</keyword>
<dbReference type="Gene3D" id="1.10.10.10">
    <property type="entry name" value="Winged helix-like DNA-binding domain superfamily/Winged helix DNA-binding domain"/>
    <property type="match status" value="1"/>
</dbReference>
<dbReference type="WBParaSite" id="Pan_g23353.t1">
    <property type="protein sequence ID" value="Pan_g23353.t1"/>
    <property type="gene ID" value="Pan_g23353"/>
</dbReference>
<dbReference type="SMART" id="SM00351">
    <property type="entry name" value="PAX"/>
    <property type="match status" value="1"/>
</dbReference>
<reference evidence="5" key="2">
    <citation type="submission" date="2020-10" db="UniProtKB">
        <authorList>
            <consortium name="WormBaseParasite"/>
        </authorList>
    </citation>
    <scope>IDENTIFICATION</scope>
</reference>
<dbReference type="GO" id="GO:0003677">
    <property type="term" value="F:DNA binding"/>
    <property type="evidence" value="ECO:0007669"/>
    <property type="project" value="InterPro"/>
</dbReference>
<evidence type="ECO:0000313" key="5">
    <source>
        <dbReference type="WBParaSite" id="Pan_g23353.t1"/>
    </source>
</evidence>
<dbReference type="InterPro" id="IPR036388">
    <property type="entry name" value="WH-like_DNA-bd_sf"/>
</dbReference>
<dbReference type="Pfam" id="PF00292">
    <property type="entry name" value="PAX"/>
    <property type="match status" value="1"/>
</dbReference>
<evidence type="ECO:0000256" key="1">
    <source>
        <dbReference type="ARBA" id="ARBA00004123"/>
    </source>
</evidence>
<evidence type="ECO:0000256" key="2">
    <source>
        <dbReference type="ARBA" id="ARBA00022724"/>
    </source>
</evidence>
<dbReference type="InterPro" id="IPR001523">
    <property type="entry name" value="Paired_dom"/>
</dbReference>
<keyword evidence="4" id="KW-1185">Reference proteome</keyword>
<protein>
    <submittedName>
        <fullName evidence="5">Paired domain-containing protein</fullName>
    </submittedName>
</protein>
<dbReference type="SUPFAM" id="SSF46689">
    <property type="entry name" value="Homeodomain-like"/>
    <property type="match status" value="1"/>
</dbReference>
<dbReference type="AlphaFoldDB" id="A0A7E4VNV9"/>
<evidence type="ECO:0000313" key="4">
    <source>
        <dbReference type="Proteomes" id="UP000492821"/>
    </source>
</evidence>
<proteinExistence type="predicted"/>
<accession>A0A7E4VNV9</accession>
<organism evidence="4 5">
    <name type="scientific">Panagrellus redivivus</name>
    <name type="common">Microworm</name>
    <dbReference type="NCBI Taxonomy" id="6233"/>
    <lineage>
        <taxon>Eukaryota</taxon>
        <taxon>Metazoa</taxon>
        <taxon>Ecdysozoa</taxon>
        <taxon>Nematoda</taxon>
        <taxon>Chromadorea</taxon>
        <taxon>Rhabditida</taxon>
        <taxon>Tylenchina</taxon>
        <taxon>Panagrolaimomorpha</taxon>
        <taxon>Panagrolaimoidea</taxon>
        <taxon>Panagrolaimidae</taxon>
        <taxon>Panagrellus</taxon>
    </lineage>
</organism>
<name>A0A7E4VNV9_PANRE</name>
<dbReference type="GO" id="GO:0005634">
    <property type="term" value="C:nucleus"/>
    <property type="evidence" value="ECO:0007669"/>
    <property type="project" value="UniProtKB-SubCell"/>
</dbReference>
<reference evidence="4" key="1">
    <citation type="journal article" date="2013" name="Genetics">
        <title>The draft genome and transcriptome of Panagrellus redivivus are shaped by the harsh demands of a free-living lifestyle.</title>
        <authorList>
            <person name="Srinivasan J."/>
            <person name="Dillman A.R."/>
            <person name="Macchietto M.G."/>
            <person name="Heikkinen L."/>
            <person name="Lakso M."/>
            <person name="Fracchia K.M."/>
            <person name="Antoshechkin I."/>
            <person name="Mortazavi A."/>
            <person name="Wong G."/>
            <person name="Sternberg P.W."/>
        </authorList>
    </citation>
    <scope>NUCLEOTIDE SEQUENCE [LARGE SCALE GENOMIC DNA]</scope>
    <source>
        <strain evidence="4">MT8872</strain>
    </source>
</reference>
<dbReference type="InterPro" id="IPR009057">
    <property type="entry name" value="Homeodomain-like_sf"/>
</dbReference>
<comment type="subcellular location">
    <subcellularLocation>
        <location evidence="1">Nucleus</location>
    </subcellularLocation>
</comment>
<dbReference type="PROSITE" id="PS51057">
    <property type="entry name" value="PAIRED_2"/>
    <property type="match status" value="1"/>
</dbReference>
<evidence type="ECO:0000259" key="3">
    <source>
        <dbReference type="PROSITE" id="PS51057"/>
    </source>
</evidence>
<dbReference type="PRINTS" id="PR00027">
    <property type="entry name" value="PAIREDBOX"/>
</dbReference>
<sequence length="191" mass="20755">MSSAPNMKQNQNGGTYAVGKSLPMEVRTEIVQRYIRKEKVTKIAKDMKLTHGVVSKITLRYSKTGLIAPQNVKTIKKHTVTVPKLPFSVESILSQPKSASTSAASTPSSISSATSGESVNISTLPTFSDGTLPFNMDIMAQLALAQMNLAMLPSMPVPIIPSPQVQALQMQMDALAWNQWLINACQLVLRQ</sequence>
<dbReference type="GO" id="GO:0006355">
    <property type="term" value="P:regulation of DNA-templated transcription"/>
    <property type="evidence" value="ECO:0007669"/>
    <property type="project" value="InterPro"/>
</dbReference>
<dbReference type="Proteomes" id="UP000492821">
    <property type="component" value="Unassembled WGS sequence"/>
</dbReference>
<feature type="domain" description="Paired" evidence="3">
    <location>
        <begin position="5"/>
        <end position="137"/>
    </location>
</feature>